<reference evidence="1 2" key="1">
    <citation type="journal article" date="2019" name="Int. J. Syst. Evol. Microbiol.">
        <title>The Global Catalogue of Microorganisms (GCM) 10K type strain sequencing project: providing services to taxonomists for standard genome sequencing and annotation.</title>
        <authorList>
            <consortium name="The Broad Institute Genomics Platform"/>
            <consortium name="The Broad Institute Genome Sequencing Center for Infectious Disease"/>
            <person name="Wu L."/>
            <person name="Ma J."/>
        </authorList>
    </citation>
    <scope>NUCLEOTIDE SEQUENCE [LARGE SCALE GENOMIC DNA]</scope>
    <source>
        <strain evidence="1 2">JCM 13004</strain>
    </source>
</reference>
<comment type="caution">
    <text evidence="1">The sequence shown here is derived from an EMBL/GenBank/DDBJ whole genome shotgun (WGS) entry which is preliminary data.</text>
</comment>
<gene>
    <name evidence="1" type="ORF">GCM10009665_46230</name>
</gene>
<protein>
    <submittedName>
        <fullName evidence="1">Uncharacterized protein</fullName>
    </submittedName>
</protein>
<keyword evidence="2" id="KW-1185">Reference proteome</keyword>
<proteinExistence type="predicted"/>
<name>A0ABN1WHP2_9ACTN</name>
<dbReference type="Proteomes" id="UP001500037">
    <property type="component" value="Unassembled WGS sequence"/>
</dbReference>
<accession>A0ABN1WHP2</accession>
<evidence type="ECO:0000313" key="1">
    <source>
        <dbReference type="EMBL" id="GAA1250287.1"/>
    </source>
</evidence>
<organism evidence="1 2">
    <name type="scientific">Kitasatospora nipponensis</name>
    <dbReference type="NCBI Taxonomy" id="258049"/>
    <lineage>
        <taxon>Bacteria</taxon>
        <taxon>Bacillati</taxon>
        <taxon>Actinomycetota</taxon>
        <taxon>Actinomycetes</taxon>
        <taxon>Kitasatosporales</taxon>
        <taxon>Streptomycetaceae</taxon>
        <taxon>Kitasatospora</taxon>
    </lineage>
</organism>
<dbReference type="EMBL" id="BAAALF010000090">
    <property type="protein sequence ID" value="GAA1250287.1"/>
    <property type="molecule type" value="Genomic_DNA"/>
</dbReference>
<sequence>MPARLAGAVDFLAGAVDFAVAVDFVEFPTGAWAVRGARTVVLPVKAVSGAGTVGGSNPSVTSAD</sequence>
<evidence type="ECO:0000313" key="2">
    <source>
        <dbReference type="Proteomes" id="UP001500037"/>
    </source>
</evidence>